<dbReference type="AlphaFoldDB" id="A0A8J7RRW3"/>
<dbReference type="Pfam" id="PF18962">
    <property type="entry name" value="Por_Secre_tail"/>
    <property type="match status" value="1"/>
</dbReference>
<keyword evidence="10" id="KW-1185">Reference proteome</keyword>
<dbReference type="PROSITE" id="PS51892">
    <property type="entry name" value="SUBTILASE"/>
    <property type="match status" value="1"/>
</dbReference>
<feature type="signal peptide" evidence="6">
    <location>
        <begin position="1"/>
        <end position="20"/>
    </location>
</feature>
<comment type="similarity">
    <text evidence="1 5">Belongs to the peptidase S8 family.</text>
</comment>
<feature type="active site" description="Charge relay system" evidence="5">
    <location>
        <position position="399"/>
    </location>
</feature>
<gene>
    <name evidence="9" type="ORF">NATSA_03980</name>
</gene>
<dbReference type="GO" id="GO:0004252">
    <property type="term" value="F:serine-type endopeptidase activity"/>
    <property type="evidence" value="ECO:0007669"/>
    <property type="project" value="UniProtKB-UniRule"/>
</dbReference>
<evidence type="ECO:0000256" key="4">
    <source>
        <dbReference type="ARBA" id="ARBA00022825"/>
    </source>
</evidence>
<dbReference type="PROSITE" id="PS00138">
    <property type="entry name" value="SUBTILASE_SER"/>
    <property type="match status" value="1"/>
</dbReference>
<evidence type="ECO:0000256" key="5">
    <source>
        <dbReference type="PROSITE-ProRule" id="PRU01240"/>
    </source>
</evidence>
<evidence type="ECO:0000256" key="2">
    <source>
        <dbReference type="ARBA" id="ARBA00022670"/>
    </source>
</evidence>
<feature type="chain" id="PRO_5035169110" evidence="6">
    <location>
        <begin position="21"/>
        <end position="556"/>
    </location>
</feature>
<feature type="active site" description="Charge relay system" evidence="5">
    <location>
        <position position="237"/>
    </location>
</feature>
<dbReference type="NCBIfam" id="TIGR04183">
    <property type="entry name" value="Por_Secre_tail"/>
    <property type="match status" value="1"/>
</dbReference>
<protein>
    <submittedName>
        <fullName evidence="9">S8 family peptidase</fullName>
    </submittedName>
</protein>
<dbReference type="Proteomes" id="UP000673975">
    <property type="component" value="Unassembled WGS sequence"/>
</dbReference>
<dbReference type="PRINTS" id="PR00723">
    <property type="entry name" value="SUBTILISIN"/>
</dbReference>
<dbReference type="RefSeq" id="WP_210510606.1">
    <property type="nucleotide sequence ID" value="NZ_JAFIDN010000002.1"/>
</dbReference>
<feature type="active site" description="Charge relay system" evidence="5">
    <location>
        <position position="204"/>
    </location>
</feature>
<keyword evidence="4 5" id="KW-0720">Serine protease</keyword>
<evidence type="ECO:0000256" key="3">
    <source>
        <dbReference type="ARBA" id="ARBA00022801"/>
    </source>
</evidence>
<dbReference type="InterPro" id="IPR015500">
    <property type="entry name" value="Peptidase_S8_subtilisin-rel"/>
</dbReference>
<dbReference type="PROSITE" id="PS00137">
    <property type="entry name" value="SUBTILASE_HIS"/>
    <property type="match status" value="1"/>
</dbReference>
<dbReference type="EMBL" id="JAFIDN010000002">
    <property type="protein sequence ID" value="MBP3191817.1"/>
    <property type="molecule type" value="Genomic_DNA"/>
</dbReference>
<reference evidence="9" key="1">
    <citation type="submission" date="2021-02" db="EMBL/GenBank/DDBJ databases">
        <title>Natronogracilivirga saccharolytica gen. nov. sp. nov. a new anaerobic, haloalkiliphilic carbohydrate-fermenting bacterium from soda lake and proposing of Cyclonatronumiaceae fam. nov. in the phylum Balneolaeota.</title>
        <authorList>
            <person name="Zhilina T.N."/>
            <person name="Sorokin D.Y."/>
            <person name="Zavarzina D.G."/>
            <person name="Toshchakov S.V."/>
            <person name="Kublanov I.V."/>
        </authorList>
    </citation>
    <scope>NUCLEOTIDE SEQUENCE</scope>
    <source>
        <strain evidence="9">Z-1702</strain>
    </source>
</reference>
<dbReference type="GO" id="GO:0006508">
    <property type="term" value="P:proteolysis"/>
    <property type="evidence" value="ECO:0007669"/>
    <property type="project" value="UniProtKB-KW"/>
</dbReference>
<evidence type="ECO:0000259" key="7">
    <source>
        <dbReference type="Pfam" id="PF00082"/>
    </source>
</evidence>
<evidence type="ECO:0000256" key="6">
    <source>
        <dbReference type="SAM" id="SignalP"/>
    </source>
</evidence>
<dbReference type="Gene3D" id="3.40.50.200">
    <property type="entry name" value="Peptidase S8/S53 domain"/>
    <property type="match status" value="1"/>
</dbReference>
<dbReference type="InterPro" id="IPR036852">
    <property type="entry name" value="Peptidase_S8/S53_dom_sf"/>
</dbReference>
<feature type="domain" description="Secretion system C-terminal sorting" evidence="8">
    <location>
        <begin position="478"/>
        <end position="546"/>
    </location>
</feature>
<dbReference type="PANTHER" id="PTHR43806">
    <property type="entry name" value="PEPTIDASE S8"/>
    <property type="match status" value="1"/>
</dbReference>
<dbReference type="SUPFAM" id="SSF52743">
    <property type="entry name" value="Subtilisin-like"/>
    <property type="match status" value="1"/>
</dbReference>
<comment type="caution">
    <text evidence="9">The sequence shown here is derived from an EMBL/GenBank/DDBJ whole genome shotgun (WGS) entry which is preliminary data.</text>
</comment>
<sequence>MTILTISILMLLVLWQPAEAQNGAGDHHPDRIMILFEAQSPVISEIAPGPELQKSFPDGIITLERAASMPETEALIRDYGLESMRKMVRSSVNRKVNSDELPARDRMFVAYIAESRDLDEVIRQLQQRNDIIYAEPDFKGKGSGKQNSNTNAFPNDRLFHLQWGLENSGQAIDEVDGVAGIDINILPAWEITTGSSDVTLAVLDSGQPDSVPDFGNRVVPGYNFVSNSTNTADDHGHGTSVASIALATGDNDGVMAGVDWNASIMPVKILDENNEGSYSWWIDGIYWAMDNGADVLNMSVGGSSESNLLRQAVEDALSESVHVIACMMNEDNDVTFYPAGYDGVVSVGAINSRGERASPFSWGGGSNYGDHIDLVAPGDMIVSLSSQDPESGTYWSGTSQAAPMVAGVVSMMLSLDPGLSPQEVKDLLTEQADGDGTWDRYYGWGRLDAHEVIRAVYNPTGTEVATDKPEDFLLEQNYPNPFNPSTEIGFRLPEAADVRLEVFDILGRRVALLVDEQMAAGRHQVTFDGTNLSSGTYIYRLTTGDMMRSRTMVLLK</sequence>
<dbReference type="Gene3D" id="2.60.40.4070">
    <property type="match status" value="1"/>
</dbReference>
<dbReference type="InterPro" id="IPR000209">
    <property type="entry name" value="Peptidase_S8/S53_dom"/>
</dbReference>
<dbReference type="Pfam" id="PF00082">
    <property type="entry name" value="Peptidase_S8"/>
    <property type="match status" value="1"/>
</dbReference>
<evidence type="ECO:0000256" key="1">
    <source>
        <dbReference type="ARBA" id="ARBA00011073"/>
    </source>
</evidence>
<dbReference type="PANTHER" id="PTHR43806:SF11">
    <property type="entry name" value="CEREVISIN-RELATED"/>
    <property type="match status" value="1"/>
</dbReference>
<keyword evidence="6" id="KW-0732">Signal</keyword>
<evidence type="ECO:0000313" key="9">
    <source>
        <dbReference type="EMBL" id="MBP3191817.1"/>
    </source>
</evidence>
<organism evidence="9 10">
    <name type="scientific">Natronogracilivirga saccharolytica</name>
    <dbReference type="NCBI Taxonomy" id="2812953"/>
    <lineage>
        <taxon>Bacteria</taxon>
        <taxon>Pseudomonadati</taxon>
        <taxon>Balneolota</taxon>
        <taxon>Balneolia</taxon>
        <taxon>Balneolales</taxon>
        <taxon>Cyclonatronaceae</taxon>
        <taxon>Natronogracilivirga</taxon>
    </lineage>
</organism>
<feature type="domain" description="Peptidase S8/S53" evidence="7">
    <location>
        <begin position="196"/>
        <end position="445"/>
    </location>
</feature>
<evidence type="ECO:0000259" key="8">
    <source>
        <dbReference type="Pfam" id="PF18962"/>
    </source>
</evidence>
<dbReference type="InterPro" id="IPR026444">
    <property type="entry name" value="Secre_tail"/>
</dbReference>
<keyword evidence="2 5" id="KW-0645">Protease</keyword>
<name>A0A8J7RRW3_9BACT</name>
<keyword evidence="3 5" id="KW-0378">Hydrolase</keyword>
<dbReference type="InterPro" id="IPR022398">
    <property type="entry name" value="Peptidase_S8_His-AS"/>
</dbReference>
<evidence type="ECO:0000313" key="10">
    <source>
        <dbReference type="Proteomes" id="UP000673975"/>
    </source>
</evidence>
<accession>A0A8J7RRW3</accession>
<dbReference type="InterPro" id="IPR023828">
    <property type="entry name" value="Peptidase_S8_Ser-AS"/>
</dbReference>
<proteinExistence type="inferred from homology"/>
<dbReference type="InterPro" id="IPR050131">
    <property type="entry name" value="Peptidase_S8_subtilisin-like"/>
</dbReference>